<evidence type="ECO:0000259" key="4">
    <source>
        <dbReference type="PROSITE" id="PS01124"/>
    </source>
</evidence>
<dbReference type="PANTHER" id="PTHR43130">
    <property type="entry name" value="ARAC-FAMILY TRANSCRIPTIONAL REGULATOR"/>
    <property type="match status" value="1"/>
</dbReference>
<feature type="domain" description="HTH araC/xylS-type" evidence="4">
    <location>
        <begin position="228"/>
        <end position="326"/>
    </location>
</feature>
<evidence type="ECO:0000256" key="2">
    <source>
        <dbReference type="ARBA" id="ARBA00023125"/>
    </source>
</evidence>
<accession>A0ABY2RV17</accession>
<dbReference type="Pfam" id="PF01965">
    <property type="entry name" value="DJ-1_PfpI"/>
    <property type="match status" value="1"/>
</dbReference>
<dbReference type="Gene3D" id="3.40.50.880">
    <property type="match status" value="1"/>
</dbReference>
<keyword evidence="6" id="KW-1185">Reference proteome</keyword>
<evidence type="ECO:0000313" key="5">
    <source>
        <dbReference type="EMBL" id="TKG61817.1"/>
    </source>
</evidence>
<dbReference type="InterPro" id="IPR052158">
    <property type="entry name" value="INH-QAR"/>
</dbReference>
<dbReference type="Pfam" id="PF12833">
    <property type="entry name" value="HTH_18"/>
    <property type="match status" value="1"/>
</dbReference>
<protein>
    <submittedName>
        <fullName evidence="5">GlxA family transcriptional regulator</fullName>
    </submittedName>
</protein>
<dbReference type="EMBL" id="SWMS01000029">
    <property type="protein sequence ID" value="TKG61817.1"/>
    <property type="molecule type" value="Genomic_DNA"/>
</dbReference>
<comment type="caution">
    <text evidence="5">The sequence shown here is derived from an EMBL/GenBank/DDBJ whole genome shotgun (WGS) entry which is preliminary data.</text>
</comment>
<sequence length="339" mass="36499">MNELASPPSRRVVAIAVFDGVEVLDVAGPMQVFSTASRTRGSAQYEVVIAAAERGAVRTSGGMTLLAERTWDDLGADVDTLVVPGGLQDDGDRYPLIDHGLVTWLRTFAGVPRRVVSVCTGAHMLAAAGLLDGRSATTHWSTADLLAAEHPEAEVASDAVFVRDGHVWTSAGVSAGIDLALALVAADHGEEVARQVAQWLVVYLRRAGGQHQFSALLGPRRSVSDRLEALLSWIPEHLREDLSVETLAARVNVSPRHLSRLIREEMNTTPGALVEGMRLQSAVDQLLHSDAPLSKVATASGFGSVTGLHRAFARKYKVSPGEYRRRFSTRPDLDRHPSL</sequence>
<proteinExistence type="predicted"/>
<dbReference type="SMART" id="SM00342">
    <property type="entry name" value="HTH_ARAC"/>
    <property type="match status" value="1"/>
</dbReference>
<dbReference type="Proteomes" id="UP000309992">
    <property type="component" value="Unassembled WGS sequence"/>
</dbReference>
<evidence type="ECO:0000256" key="3">
    <source>
        <dbReference type="ARBA" id="ARBA00023163"/>
    </source>
</evidence>
<dbReference type="RefSeq" id="WP_113642851.1">
    <property type="nucleotide sequence ID" value="NZ_SWMS01000029.1"/>
</dbReference>
<keyword evidence="2" id="KW-0238">DNA-binding</keyword>
<dbReference type="PROSITE" id="PS01124">
    <property type="entry name" value="HTH_ARAC_FAMILY_2"/>
    <property type="match status" value="1"/>
</dbReference>
<reference evidence="5 6" key="1">
    <citation type="journal article" date="2015" name="Antonie Van Leeuwenhoek">
        <title>Prauserella endophytica sp. nov., an endophytic actinobacterium isolated from Tamarix taklamakanensis.</title>
        <authorList>
            <person name="Liu J.M."/>
            <person name="Habden X."/>
            <person name="Guo L."/>
            <person name="Tuo L."/>
            <person name="Jiang Z.K."/>
            <person name="Liu S.W."/>
            <person name="Liu X.F."/>
            <person name="Chen L."/>
            <person name="Li R.F."/>
            <person name="Zhang Y.Q."/>
            <person name="Sun C.H."/>
        </authorList>
    </citation>
    <scope>NUCLEOTIDE SEQUENCE [LARGE SCALE GENOMIC DNA]</scope>
    <source>
        <strain evidence="5 6">CGMCC 4.7182</strain>
    </source>
</reference>
<dbReference type="SUPFAM" id="SSF52317">
    <property type="entry name" value="Class I glutamine amidotransferase-like"/>
    <property type="match status" value="1"/>
</dbReference>
<dbReference type="PROSITE" id="PS00041">
    <property type="entry name" value="HTH_ARAC_FAMILY_1"/>
    <property type="match status" value="1"/>
</dbReference>
<name>A0ABY2RV17_9PSEU</name>
<dbReference type="InterPro" id="IPR029062">
    <property type="entry name" value="Class_I_gatase-like"/>
</dbReference>
<evidence type="ECO:0000313" key="6">
    <source>
        <dbReference type="Proteomes" id="UP000309992"/>
    </source>
</evidence>
<dbReference type="InterPro" id="IPR009057">
    <property type="entry name" value="Homeodomain-like_sf"/>
</dbReference>
<dbReference type="InterPro" id="IPR018062">
    <property type="entry name" value="HTH_AraC-typ_CS"/>
</dbReference>
<organism evidence="5 6">
    <name type="scientific">Prauserella endophytica</name>
    <dbReference type="NCBI Taxonomy" id="1592324"/>
    <lineage>
        <taxon>Bacteria</taxon>
        <taxon>Bacillati</taxon>
        <taxon>Actinomycetota</taxon>
        <taxon>Actinomycetes</taxon>
        <taxon>Pseudonocardiales</taxon>
        <taxon>Pseudonocardiaceae</taxon>
        <taxon>Prauserella</taxon>
        <taxon>Prauserella coralliicola group</taxon>
    </lineage>
</organism>
<evidence type="ECO:0000256" key="1">
    <source>
        <dbReference type="ARBA" id="ARBA00023015"/>
    </source>
</evidence>
<dbReference type="Gene3D" id="1.10.10.60">
    <property type="entry name" value="Homeodomain-like"/>
    <property type="match status" value="1"/>
</dbReference>
<dbReference type="InterPro" id="IPR002818">
    <property type="entry name" value="DJ-1/PfpI"/>
</dbReference>
<keyword evidence="1" id="KW-0805">Transcription regulation</keyword>
<dbReference type="CDD" id="cd03137">
    <property type="entry name" value="GATase1_AraC_1"/>
    <property type="match status" value="1"/>
</dbReference>
<gene>
    <name evidence="5" type="ORF">FCN18_32770</name>
</gene>
<keyword evidence="3" id="KW-0804">Transcription</keyword>
<dbReference type="PANTHER" id="PTHR43130:SF3">
    <property type="entry name" value="HTH-TYPE TRANSCRIPTIONAL REGULATOR RV1931C"/>
    <property type="match status" value="1"/>
</dbReference>
<dbReference type="InterPro" id="IPR018060">
    <property type="entry name" value="HTH_AraC"/>
</dbReference>
<dbReference type="SUPFAM" id="SSF46689">
    <property type="entry name" value="Homeodomain-like"/>
    <property type="match status" value="2"/>
</dbReference>